<dbReference type="PANTHER" id="PTHR45237:SF2">
    <property type="entry name" value="POSSIBLE PARA-NITROBENZYL ESTERASE"/>
    <property type="match status" value="1"/>
</dbReference>
<dbReference type="InterPro" id="IPR029058">
    <property type="entry name" value="AB_hydrolase_fold"/>
</dbReference>
<keyword evidence="2" id="KW-0378">Hydrolase</keyword>
<evidence type="ECO:0000259" key="1">
    <source>
        <dbReference type="Pfam" id="PF00135"/>
    </source>
</evidence>
<dbReference type="AlphaFoldDB" id="A0A380DSG9"/>
<evidence type="ECO:0000313" key="3">
    <source>
        <dbReference type="Proteomes" id="UP000254502"/>
    </source>
</evidence>
<sequence>MIRRRNLSSFIFMVVVFENGHGTAELYQPEHLVQNNDIIVITCNYRLGALGYLDWSYFNKDFHSNNGLSDQINVIKWVHQFIESFGGDANNIYFNGSVCRQYEHFDFT</sequence>
<feature type="domain" description="Carboxylesterase type B" evidence="1">
    <location>
        <begin position="21"/>
        <end position="96"/>
    </location>
</feature>
<dbReference type="Pfam" id="PF00135">
    <property type="entry name" value="COesterase"/>
    <property type="match status" value="1"/>
</dbReference>
<dbReference type="Proteomes" id="UP000254502">
    <property type="component" value="Unassembled WGS sequence"/>
</dbReference>
<dbReference type="SUPFAM" id="SSF53474">
    <property type="entry name" value="alpha/beta-Hydrolases"/>
    <property type="match status" value="1"/>
</dbReference>
<proteinExistence type="predicted"/>
<evidence type="ECO:0000313" key="2">
    <source>
        <dbReference type="EMBL" id="SUK44037.1"/>
    </source>
</evidence>
<protein>
    <submittedName>
        <fullName evidence="2">Carboxylesterase type B</fullName>
        <ecNumber evidence="2">3.1.1.-</ecNumber>
    </submittedName>
</protein>
<dbReference type="EMBL" id="UHAQ01000002">
    <property type="protein sequence ID" value="SUK44037.1"/>
    <property type="molecule type" value="Genomic_DNA"/>
</dbReference>
<dbReference type="EC" id="3.1.1.-" evidence="2"/>
<reference evidence="2 3" key="1">
    <citation type="submission" date="2018-06" db="EMBL/GenBank/DDBJ databases">
        <authorList>
            <consortium name="Pathogen Informatics"/>
            <person name="Doyle S."/>
        </authorList>
    </citation>
    <scope>NUCLEOTIDE SEQUENCE [LARGE SCALE GENOMIC DNA]</scope>
    <source>
        <strain evidence="2 3">NCTC5664</strain>
    </source>
</reference>
<dbReference type="Gene3D" id="3.40.50.1820">
    <property type="entry name" value="alpha/beta hydrolase"/>
    <property type="match status" value="1"/>
</dbReference>
<dbReference type="PANTHER" id="PTHR45237">
    <property type="entry name" value="POSSIBLE PARA-NITROBENZYL ESTERASE"/>
    <property type="match status" value="1"/>
</dbReference>
<accession>A0A380DSG9</accession>
<gene>
    <name evidence="2" type="primary">pnbA</name>
    <name evidence="2" type="ORF">NCTC5664_01359</name>
</gene>
<dbReference type="InterPro" id="IPR002018">
    <property type="entry name" value="CarbesteraseB"/>
</dbReference>
<dbReference type="GO" id="GO:0016787">
    <property type="term" value="F:hydrolase activity"/>
    <property type="evidence" value="ECO:0007669"/>
    <property type="project" value="UniProtKB-KW"/>
</dbReference>
<name>A0A380DSG9_STAAU</name>
<organism evidence="2 3">
    <name type="scientific">Staphylococcus aureus</name>
    <dbReference type="NCBI Taxonomy" id="1280"/>
    <lineage>
        <taxon>Bacteria</taxon>
        <taxon>Bacillati</taxon>
        <taxon>Bacillota</taxon>
        <taxon>Bacilli</taxon>
        <taxon>Bacillales</taxon>
        <taxon>Staphylococcaceae</taxon>
        <taxon>Staphylococcus</taxon>
    </lineage>
</organism>